<feature type="region of interest" description="Disordered" evidence="1">
    <location>
        <begin position="352"/>
        <end position="424"/>
    </location>
</feature>
<evidence type="ECO:0000313" key="2">
    <source>
        <dbReference type="EMBL" id="KFG37953.1"/>
    </source>
</evidence>
<dbReference type="Gene3D" id="3.30.470.30">
    <property type="entry name" value="DNA ligase/mRNA capping enzyme"/>
    <property type="match status" value="2"/>
</dbReference>
<dbReference type="GO" id="GO:0005634">
    <property type="term" value="C:nucleus"/>
    <property type="evidence" value="ECO:0007669"/>
    <property type="project" value="InterPro"/>
</dbReference>
<protein>
    <submittedName>
        <fullName evidence="2">Uncharacterized protein</fullName>
    </submittedName>
</protein>
<dbReference type="InterPro" id="IPR017336">
    <property type="entry name" value="Snurportin-1"/>
</dbReference>
<dbReference type="OrthoDB" id="10003593at2759"/>
<dbReference type="PANTHER" id="PTHR13403">
    <property type="entry name" value="SNURPORTIN1 RNUT1 PROTEIN RNA, U TRANSPORTER 1"/>
    <property type="match status" value="1"/>
</dbReference>
<name>A0A086K0N5_TOXGO</name>
<reference evidence="2 3" key="1">
    <citation type="submission" date="2014-02" db="EMBL/GenBank/DDBJ databases">
        <authorList>
            <person name="Sibley D."/>
            <person name="Venepally P."/>
            <person name="Karamycheva S."/>
            <person name="Hadjithomas M."/>
            <person name="Khan A."/>
            <person name="Brunk B."/>
            <person name="Roos D."/>
            <person name="Caler E."/>
            <person name="Lorenzi H."/>
        </authorList>
    </citation>
    <scope>NUCLEOTIDE SEQUENCE [LARGE SCALE GENOMIC DNA]</scope>
    <source>
        <strain evidence="2 3">GAB2-2007-GAL-DOM2</strain>
    </source>
</reference>
<dbReference type="GO" id="GO:0061015">
    <property type="term" value="P:snRNA import into nucleus"/>
    <property type="evidence" value="ECO:0007669"/>
    <property type="project" value="InterPro"/>
</dbReference>
<sequence>MAFSSSHAADSRTVDYEARRSDFKRKTPIFSNRPQSEQEWREELLRAQRSAWRVEKLEALRSQSLRELSRLAEHVPHSAANPVLQLPKNGDEREENGEEEEAERDAVEALRAAGLPTQLRGVRSGGESGRTTRSSWTERMQRRDVCQSQRGEGDDGGDRSAGQDIAMGGEGESSSPTTAIPAHCSTSASQLQTGEAEDAYMQAGNRKKYTRRQWQKQQRDERTVFASMLAIPKPIVVPELLLEARDNSDGQESHSEGRPSTYPGAAFLPGFSSAPEDWYVYLRPEGRRCLLVMHDGMGAIVDKRGIVRGLLNPQPFHEQFAQAQRKAVARWHAQAAPQTSTTDQDVSCFRAHTGEEPGAAPSHTEEDRREGLEDEREEREEREEFSVETLHGGEGDAGVFCPSTREGERKRRPRNKKQGVQVRHGPFSQPKWAACPCCLSSWDTSNWGSCARGFTALECVWTNSHDLRWHECLASPAAAEKTGNGARLGLSSEMEAERERPASVQEQKVRQIFLERHHGAERPQCTCCCFSFIFVTDVLWWNDCMLGNAETACRQFVLRSRFEEMDIGASRCPLQLLPLQDCSRPTLERLYRSQLQPWPSDSLVFLHREAPYVEALSDFCLSWRDSHLSRFHVDENLGPGATRRGDAHEENQLVCLRLTENGTLATEDGIVLASTVDEETVREHSLRPRSLVRCAVAGLVLSSENGATESRAEGLRVLSRVRPHMRRQADCFARIVDQFLKKKRAKEGHGDIRIPALEAGVASRTLPPFEGLLALLFPSPSSPRFDADVEVNEVESEGMAFVSESRER</sequence>
<feature type="region of interest" description="Disordered" evidence="1">
    <location>
        <begin position="72"/>
        <end position="192"/>
    </location>
</feature>
<feature type="compositionally biased region" description="Acidic residues" evidence="1">
    <location>
        <begin position="92"/>
        <end position="103"/>
    </location>
</feature>
<gene>
    <name evidence="2" type="ORF">TGDOM2_203960</name>
</gene>
<dbReference type="AlphaFoldDB" id="A0A086K0N5"/>
<comment type="caution">
    <text evidence="2">The sequence shown here is derived from an EMBL/GenBank/DDBJ whole genome shotgun (WGS) entry which is preliminary data.</text>
</comment>
<evidence type="ECO:0000313" key="3">
    <source>
        <dbReference type="Proteomes" id="UP000028837"/>
    </source>
</evidence>
<dbReference type="VEuPathDB" id="ToxoDB:TGDOM2_203960"/>
<dbReference type="GO" id="GO:0005737">
    <property type="term" value="C:cytoplasm"/>
    <property type="evidence" value="ECO:0007669"/>
    <property type="project" value="InterPro"/>
</dbReference>
<proteinExistence type="predicted"/>
<dbReference type="EMBL" id="AHZU02000970">
    <property type="protein sequence ID" value="KFG37953.1"/>
    <property type="molecule type" value="Genomic_DNA"/>
</dbReference>
<feature type="compositionally biased region" description="Basic and acidic residues" evidence="1">
    <location>
        <begin position="139"/>
        <end position="158"/>
    </location>
</feature>
<feature type="compositionally biased region" description="Acidic residues" evidence="1">
    <location>
        <begin position="372"/>
        <end position="383"/>
    </location>
</feature>
<accession>A0A086K0N5</accession>
<dbReference type="PANTHER" id="PTHR13403:SF6">
    <property type="entry name" value="SNURPORTIN-1"/>
    <property type="match status" value="1"/>
</dbReference>
<feature type="compositionally biased region" description="Polar residues" evidence="1">
    <location>
        <begin position="172"/>
        <end position="192"/>
    </location>
</feature>
<organism evidence="2 3">
    <name type="scientific">Toxoplasma gondii GAB2-2007-GAL-DOM2</name>
    <dbReference type="NCBI Taxonomy" id="1130820"/>
    <lineage>
        <taxon>Eukaryota</taxon>
        <taxon>Sar</taxon>
        <taxon>Alveolata</taxon>
        <taxon>Apicomplexa</taxon>
        <taxon>Conoidasida</taxon>
        <taxon>Coccidia</taxon>
        <taxon>Eucoccidiorida</taxon>
        <taxon>Eimeriorina</taxon>
        <taxon>Sarcocystidae</taxon>
        <taxon>Toxoplasma</taxon>
    </lineage>
</organism>
<dbReference type="Proteomes" id="UP000028837">
    <property type="component" value="Unassembled WGS sequence"/>
</dbReference>
<evidence type="ECO:0000256" key="1">
    <source>
        <dbReference type="SAM" id="MobiDB-lite"/>
    </source>
</evidence>